<evidence type="ECO:0000256" key="1">
    <source>
        <dbReference type="ARBA" id="ARBA00022679"/>
    </source>
</evidence>
<dbReference type="PROSITE" id="PS00380">
    <property type="entry name" value="RHODANESE_1"/>
    <property type="match status" value="1"/>
</dbReference>
<dbReference type="PANTHER" id="PTHR11364:SF27">
    <property type="entry name" value="SULFURTRANSFERASE"/>
    <property type="match status" value="1"/>
</dbReference>
<keyword evidence="5" id="KW-1185">Reference proteome</keyword>
<dbReference type="Pfam" id="PF00581">
    <property type="entry name" value="Rhodanese"/>
    <property type="match status" value="2"/>
</dbReference>
<evidence type="ECO:0000313" key="4">
    <source>
        <dbReference type="EMBL" id="AIY19883.2"/>
    </source>
</evidence>
<dbReference type="EMBL" id="CP009896">
    <property type="protein sequence ID" value="AIY19883.2"/>
    <property type="molecule type" value="Genomic_DNA"/>
</dbReference>
<sequence>MTRSGLIGVDELLQVVGEQAEVTVLDVRYRMGGGPSGVTAFAAGHVPGAAYVDLDRALAAPAGDGGRGRHPLPEVADFQAAMREVGVRDDRPVVVYDDWAGHAAARCWWLLRYHGHQDVRVLDGGWSAWQEAGGPIETGRDGQDERGGRSSGTFTARPGALPAVDAGTVRQAAVLVDARAAERYRGEVEPIDPVAGHVPGAVNVPTSRNLDERGRFRDPAELAAVYAEVGAVPGVDVAVYCGSGVTAAHDVLALELAGVRAALYPGSWSEWVADPGRPVERS</sequence>
<dbReference type="PROSITE" id="PS50206">
    <property type="entry name" value="RHODANESE_3"/>
    <property type="match status" value="2"/>
</dbReference>
<feature type="compositionally biased region" description="Basic and acidic residues" evidence="3">
    <location>
        <begin position="138"/>
        <end position="148"/>
    </location>
</feature>
<dbReference type="Proteomes" id="UP000030300">
    <property type="component" value="Chromosome"/>
</dbReference>
<evidence type="ECO:0000256" key="3">
    <source>
        <dbReference type="SAM" id="MobiDB-lite"/>
    </source>
</evidence>
<proteinExistence type="predicted"/>
<dbReference type="SUPFAM" id="SSF52821">
    <property type="entry name" value="Rhodanese/Cell cycle control phosphatase"/>
    <property type="match status" value="2"/>
</dbReference>
<dbReference type="eggNOG" id="COG2897">
    <property type="taxonomic scope" value="Bacteria"/>
</dbReference>
<dbReference type="InterPro" id="IPR045078">
    <property type="entry name" value="TST/MPST-like"/>
</dbReference>
<dbReference type="CDD" id="cd01449">
    <property type="entry name" value="TST_Repeat_2"/>
    <property type="match status" value="1"/>
</dbReference>
<accession>A0A0A1DTK9</accession>
<keyword evidence="1 4" id="KW-0808">Transferase</keyword>
<dbReference type="InterPro" id="IPR001307">
    <property type="entry name" value="Thiosulphate_STrfase_CS"/>
</dbReference>
<dbReference type="HOGENOM" id="CLU_031618_0_0_11"/>
<dbReference type="EC" id="2.8.1.1" evidence="4"/>
<keyword evidence="2" id="KW-0677">Repeat</keyword>
<protein>
    <submittedName>
        <fullName evidence="4">Thiosulfate sulfurtransferase, rhodanese</fullName>
        <ecNumber evidence="4">2.8.1.1</ecNumber>
    </submittedName>
</protein>
<name>A0A0A1DTK9_NOCSI</name>
<dbReference type="GeneID" id="96609571"/>
<dbReference type="CDD" id="cd01448">
    <property type="entry name" value="TST_Repeat_1"/>
    <property type="match status" value="1"/>
</dbReference>
<reference evidence="4 5" key="1">
    <citation type="journal article" date="2015" name="Genome Announc.">
        <title>Complete Genome Sequence of Steroid-Transforming Nocardioides simplex VKM Ac-2033D.</title>
        <authorList>
            <person name="Shtratnikova V.Y."/>
            <person name="Schelkunov M.I."/>
            <person name="Pekov Y.A."/>
            <person name="Fokina V.V."/>
            <person name="Logacheva M.D."/>
            <person name="Sokolov S.L."/>
            <person name="Bragin E.Y."/>
            <person name="Ashapkin V.V."/>
            <person name="Donova M.V."/>
        </authorList>
    </citation>
    <scope>NUCLEOTIDE SEQUENCE [LARGE SCALE GENOMIC DNA]</scope>
    <source>
        <strain evidence="4 5">VKM Ac-2033D</strain>
    </source>
</reference>
<dbReference type="PROSITE" id="PS00683">
    <property type="entry name" value="RHODANESE_2"/>
    <property type="match status" value="1"/>
</dbReference>
<dbReference type="InterPro" id="IPR036873">
    <property type="entry name" value="Rhodanese-like_dom_sf"/>
</dbReference>
<dbReference type="PANTHER" id="PTHR11364">
    <property type="entry name" value="THIOSULFATE SULFERTANSFERASE"/>
    <property type="match status" value="1"/>
</dbReference>
<evidence type="ECO:0000256" key="2">
    <source>
        <dbReference type="ARBA" id="ARBA00022737"/>
    </source>
</evidence>
<evidence type="ECO:0000313" key="5">
    <source>
        <dbReference type="Proteomes" id="UP000030300"/>
    </source>
</evidence>
<dbReference type="RefSeq" id="WP_052138517.1">
    <property type="nucleotide sequence ID" value="NZ_BJMC01000008.1"/>
</dbReference>
<organism evidence="4 5">
    <name type="scientific">Nocardioides simplex</name>
    <name type="common">Arthrobacter simplex</name>
    <dbReference type="NCBI Taxonomy" id="2045"/>
    <lineage>
        <taxon>Bacteria</taxon>
        <taxon>Bacillati</taxon>
        <taxon>Actinomycetota</taxon>
        <taxon>Actinomycetes</taxon>
        <taxon>Propionibacteriales</taxon>
        <taxon>Nocardioidaceae</taxon>
        <taxon>Pimelobacter</taxon>
    </lineage>
</organism>
<dbReference type="STRING" id="2045.KR76_11830"/>
<dbReference type="AlphaFoldDB" id="A0A0A1DTK9"/>
<feature type="region of interest" description="Disordered" evidence="3">
    <location>
        <begin position="133"/>
        <end position="160"/>
    </location>
</feature>
<dbReference type="InterPro" id="IPR001763">
    <property type="entry name" value="Rhodanese-like_dom"/>
</dbReference>
<dbReference type="KEGG" id="psim:KR76_11830"/>
<dbReference type="OrthoDB" id="9770030at2"/>
<dbReference type="Gene3D" id="3.40.250.10">
    <property type="entry name" value="Rhodanese-like domain"/>
    <property type="match status" value="2"/>
</dbReference>
<dbReference type="SMART" id="SM00450">
    <property type="entry name" value="RHOD"/>
    <property type="match status" value="2"/>
</dbReference>
<dbReference type="GO" id="GO:0004792">
    <property type="term" value="F:thiosulfate-cyanide sulfurtransferase activity"/>
    <property type="evidence" value="ECO:0007669"/>
    <property type="project" value="UniProtKB-EC"/>
</dbReference>
<gene>
    <name evidence="4" type="ORF">KR76_11830</name>
</gene>